<organism evidence="1">
    <name type="scientific">marine sediment metagenome</name>
    <dbReference type="NCBI Taxonomy" id="412755"/>
    <lineage>
        <taxon>unclassified sequences</taxon>
        <taxon>metagenomes</taxon>
        <taxon>ecological metagenomes</taxon>
    </lineage>
</organism>
<dbReference type="AlphaFoldDB" id="A0A0F9L7T2"/>
<evidence type="ECO:0000313" key="1">
    <source>
        <dbReference type="EMBL" id="KKM83456.1"/>
    </source>
</evidence>
<comment type="caution">
    <text evidence="1">The sequence shown here is derived from an EMBL/GenBank/DDBJ whole genome shotgun (WGS) entry which is preliminary data.</text>
</comment>
<proteinExistence type="predicted"/>
<dbReference type="SUPFAM" id="SSF47413">
    <property type="entry name" value="lambda repressor-like DNA-binding domains"/>
    <property type="match status" value="1"/>
</dbReference>
<dbReference type="GO" id="GO:0003677">
    <property type="term" value="F:DNA binding"/>
    <property type="evidence" value="ECO:0007669"/>
    <property type="project" value="InterPro"/>
</dbReference>
<sequence length="79" mass="9175">MSISQRLREVRDRDYGGEQKIMAADWAIHESKLSRWITSERIPTHNSYDFLAGKLGISIAEVHESCQIERRERELATTT</sequence>
<accession>A0A0F9L7T2</accession>
<protein>
    <recommendedName>
        <fullName evidence="2">HTH cro/C1-type domain-containing protein</fullName>
    </recommendedName>
</protein>
<dbReference type="InterPro" id="IPR010982">
    <property type="entry name" value="Lambda_DNA-bd_dom_sf"/>
</dbReference>
<evidence type="ECO:0008006" key="2">
    <source>
        <dbReference type="Google" id="ProtNLM"/>
    </source>
</evidence>
<reference evidence="1" key="1">
    <citation type="journal article" date="2015" name="Nature">
        <title>Complex archaea that bridge the gap between prokaryotes and eukaryotes.</title>
        <authorList>
            <person name="Spang A."/>
            <person name="Saw J.H."/>
            <person name="Jorgensen S.L."/>
            <person name="Zaremba-Niedzwiedzka K."/>
            <person name="Martijn J."/>
            <person name="Lind A.E."/>
            <person name="van Eijk R."/>
            <person name="Schleper C."/>
            <person name="Guy L."/>
            <person name="Ettema T.J."/>
        </authorList>
    </citation>
    <scope>NUCLEOTIDE SEQUENCE</scope>
</reference>
<gene>
    <name evidence="1" type="ORF">LCGC14_1309160</name>
</gene>
<name>A0A0F9L7T2_9ZZZZ</name>
<dbReference type="EMBL" id="LAZR01007710">
    <property type="protein sequence ID" value="KKM83456.1"/>
    <property type="molecule type" value="Genomic_DNA"/>
</dbReference>